<evidence type="ECO:0000313" key="7">
    <source>
        <dbReference type="Proteomes" id="UP000011713"/>
    </source>
</evidence>
<dbReference type="EnsemblProtists" id="HpaT809667">
    <property type="protein sequence ID" value="HpaP809667"/>
    <property type="gene ID" value="HpaG809667"/>
</dbReference>
<protein>
    <recommendedName>
        <fullName evidence="5">HIT domain-containing protein</fullName>
    </recommendedName>
</protein>
<reference evidence="6" key="2">
    <citation type="submission" date="2015-06" db="UniProtKB">
        <authorList>
            <consortium name="EnsemblProtists"/>
        </authorList>
    </citation>
    <scope>IDENTIFICATION</scope>
    <source>
        <strain evidence="6">Emoy2</strain>
    </source>
</reference>
<evidence type="ECO:0000256" key="1">
    <source>
        <dbReference type="ARBA" id="ARBA00022741"/>
    </source>
</evidence>
<dbReference type="Proteomes" id="UP000011713">
    <property type="component" value="Unassembled WGS sequence"/>
</dbReference>
<keyword evidence="2" id="KW-0378">Hydrolase</keyword>
<dbReference type="InParanoid" id="M4BT82"/>
<reference evidence="7" key="1">
    <citation type="journal article" date="2010" name="Science">
        <title>Signatures of adaptation to obligate biotrophy in the Hyaloperonospora arabidopsidis genome.</title>
        <authorList>
            <person name="Baxter L."/>
            <person name="Tripathy S."/>
            <person name="Ishaque N."/>
            <person name="Boot N."/>
            <person name="Cabral A."/>
            <person name="Kemen E."/>
            <person name="Thines M."/>
            <person name="Ah-Fong A."/>
            <person name="Anderson R."/>
            <person name="Badejoko W."/>
            <person name="Bittner-Eddy P."/>
            <person name="Boore J.L."/>
            <person name="Chibucos M.C."/>
            <person name="Coates M."/>
            <person name="Dehal P."/>
            <person name="Delehaunty K."/>
            <person name="Dong S."/>
            <person name="Downton P."/>
            <person name="Dumas B."/>
            <person name="Fabro G."/>
            <person name="Fronick C."/>
            <person name="Fuerstenberg S.I."/>
            <person name="Fulton L."/>
            <person name="Gaulin E."/>
            <person name="Govers F."/>
            <person name="Hughes L."/>
            <person name="Humphray S."/>
            <person name="Jiang R.H."/>
            <person name="Judelson H."/>
            <person name="Kamoun S."/>
            <person name="Kyung K."/>
            <person name="Meijer H."/>
            <person name="Minx P."/>
            <person name="Morris P."/>
            <person name="Nelson J."/>
            <person name="Phuntumart V."/>
            <person name="Qutob D."/>
            <person name="Rehmany A."/>
            <person name="Rougon-Cardoso A."/>
            <person name="Ryden P."/>
            <person name="Torto-Alalibo T."/>
            <person name="Studholme D."/>
            <person name="Wang Y."/>
            <person name="Win J."/>
            <person name="Wood J."/>
            <person name="Clifton S.W."/>
            <person name="Rogers J."/>
            <person name="Van den Ackerveken G."/>
            <person name="Jones J.D."/>
            <person name="McDowell J.M."/>
            <person name="Beynon J."/>
            <person name="Tyler B.M."/>
        </authorList>
    </citation>
    <scope>NUCLEOTIDE SEQUENCE [LARGE SCALE GENOMIC DNA]</scope>
    <source>
        <strain evidence="7">Emoy2</strain>
    </source>
</reference>
<dbReference type="EMBL" id="JH597831">
    <property type="status" value="NOT_ANNOTATED_CDS"/>
    <property type="molecule type" value="Genomic_DNA"/>
</dbReference>
<dbReference type="VEuPathDB" id="FungiDB:HpaG809667"/>
<keyword evidence="1" id="KW-0547">Nucleotide-binding</keyword>
<evidence type="ECO:0000313" key="6">
    <source>
        <dbReference type="EnsemblProtists" id="HpaP809667"/>
    </source>
</evidence>
<evidence type="ECO:0000259" key="5">
    <source>
        <dbReference type="PROSITE" id="PS51084"/>
    </source>
</evidence>
<dbReference type="OMA" id="HFHASEP"/>
<keyword evidence="7" id="KW-1185">Reference proteome</keyword>
<dbReference type="InterPro" id="IPR036265">
    <property type="entry name" value="HIT-like_sf"/>
</dbReference>
<feature type="short sequence motif" description="Histidine triad motif" evidence="3">
    <location>
        <begin position="250"/>
        <end position="254"/>
    </location>
</feature>
<evidence type="ECO:0000256" key="3">
    <source>
        <dbReference type="PROSITE-ProRule" id="PRU00464"/>
    </source>
</evidence>
<dbReference type="Gene3D" id="3.30.428.10">
    <property type="entry name" value="HIT-like"/>
    <property type="match status" value="1"/>
</dbReference>
<dbReference type="GO" id="GO:0016787">
    <property type="term" value="F:hydrolase activity"/>
    <property type="evidence" value="ECO:0007669"/>
    <property type="project" value="UniProtKB-KW"/>
</dbReference>
<dbReference type="Pfam" id="PF11969">
    <property type="entry name" value="DcpS_C"/>
    <property type="match status" value="1"/>
</dbReference>
<dbReference type="PROSITE" id="PS51084">
    <property type="entry name" value="HIT_2"/>
    <property type="match status" value="1"/>
</dbReference>
<dbReference type="GO" id="GO:0000166">
    <property type="term" value="F:nucleotide binding"/>
    <property type="evidence" value="ECO:0007669"/>
    <property type="project" value="UniProtKB-KW"/>
</dbReference>
<dbReference type="InterPro" id="IPR011146">
    <property type="entry name" value="HIT-like"/>
</dbReference>
<sequence length="332" mass="37084">MVTFISASSSPHRTTPTKLRLRKRLLACFPHFHAPETEGAARELQRGKSVVAVTNRASAITLRSSSDVVGTSPSESDTEASSSRSSRPNQSLQEQCCRHSSYPCSLPSTTSTSSSTSSTSSVSWKGVTYGCDGALVSCRFCEILKSGNEPFLYEDEDVIVFRPLAPVVVSHILVVPRRHIRNVNEMTLDDAALLLRMREIASMVLREMPWVSQLLSPLKQAERAHGLISNSADDDFKFAFHSPPFNSIDHVHMHAFRTRDGGFGCAGFIKYHTETWWCRSFDEVTSRIGLDNRKQCEADAAARKVVSRRPRSRWLFHRTKSLVKVRSKVLAK</sequence>
<organism evidence="6 7">
    <name type="scientific">Hyaloperonospora arabidopsidis (strain Emoy2)</name>
    <name type="common">Downy mildew agent</name>
    <name type="synonym">Peronospora arabidopsidis</name>
    <dbReference type="NCBI Taxonomy" id="559515"/>
    <lineage>
        <taxon>Eukaryota</taxon>
        <taxon>Sar</taxon>
        <taxon>Stramenopiles</taxon>
        <taxon>Oomycota</taxon>
        <taxon>Peronosporomycetes</taxon>
        <taxon>Peronosporales</taxon>
        <taxon>Peronosporaceae</taxon>
        <taxon>Hyaloperonospora</taxon>
    </lineage>
</organism>
<name>M4BT82_HYAAE</name>
<dbReference type="PANTHER" id="PTHR12486:SF5">
    <property type="entry name" value="ADENOSINE 5'-MONOPHOSPHORAMIDASE HINT3"/>
    <property type="match status" value="1"/>
</dbReference>
<feature type="compositionally biased region" description="Low complexity" evidence="4">
    <location>
        <begin position="71"/>
        <end position="88"/>
    </location>
</feature>
<feature type="region of interest" description="Disordered" evidence="4">
    <location>
        <begin position="63"/>
        <end position="92"/>
    </location>
</feature>
<dbReference type="PANTHER" id="PTHR12486">
    <property type="entry name" value="APRATAXIN-RELATED"/>
    <property type="match status" value="1"/>
</dbReference>
<feature type="domain" description="HIT" evidence="5">
    <location>
        <begin position="139"/>
        <end position="265"/>
    </location>
</feature>
<accession>M4BT82</accession>
<dbReference type="SUPFAM" id="SSF54197">
    <property type="entry name" value="HIT-like"/>
    <property type="match status" value="1"/>
</dbReference>
<evidence type="ECO:0000256" key="4">
    <source>
        <dbReference type="SAM" id="MobiDB-lite"/>
    </source>
</evidence>
<dbReference type="eggNOG" id="KOG4359">
    <property type="taxonomic scope" value="Eukaryota"/>
</dbReference>
<dbReference type="AlphaFoldDB" id="M4BT82"/>
<dbReference type="STRING" id="559515.M4BT82"/>
<proteinExistence type="predicted"/>
<dbReference type="HOGENOM" id="CLU_061088_0_0_1"/>
<evidence type="ECO:0000256" key="2">
    <source>
        <dbReference type="ARBA" id="ARBA00022801"/>
    </source>
</evidence>